<organism evidence="1 2">
    <name type="scientific">Thermoflavimicrobium daqui</name>
    <dbReference type="NCBI Taxonomy" id="2137476"/>
    <lineage>
        <taxon>Bacteria</taxon>
        <taxon>Bacillati</taxon>
        <taxon>Bacillota</taxon>
        <taxon>Bacilli</taxon>
        <taxon>Bacillales</taxon>
        <taxon>Thermoactinomycetaceae</taxon>
        <taxon>Thermoflavimicrobium</taxon>
    </lineage>
</organism>
<proteinExistence type="predicted"/>
<evidence type="ECO:0000313" key="2">
    <source>
        <dbReference type="Proteomes" id="UP000251213"/>
    </source>
</evidence>
<dbReference type="GO" id="GO:0006508">
    <property type="term" value="P:proteolysis"/>
    <property type="evidence" value="ECO:0007669"/>
    <property type="project" value="InterPro"/>
</dbReference>
<dbReference type="PANTHER" id="PTHR10443:SF12">
    <property type="entry name" value="DIPEPTIDASE"/>
    <property type="match status" value="1"/>
</dbReference>
<dbReference type="Proteomes" id="UP000251213">
    <property type="component" value="Unassembled WGS sequence"/>
</dbReference>
<reference evidence="1 2" key="2">
    <citation type="submission" date="2018-06" db="EMBL/GenBank/DDBJ databases">
        <authorList>
            <person name="Zhirakovskaya E."/>
        </authorList>
    </citation>
    <scope>NUCLEOTIDE SEQUENCE [LARGE SCALE GENOMIC DNA]</scope>
    <source>
        <strain evidence="1 2">FBKL4.011</strain>
    </source>
</reference>
<dbReference type="PROSITE" id="PS00869">
    <property type="entry name" value="RENAL_DIPEPTIDASE_1"/>
    <property type="match status" value="1"/>
</dbReference>
<dbReference type="Gene3D" id="3.20.20.140">
    <property type="entry name" value="Metal-dependent hydrolases"/>
    <property type="match status" value="1"/>
</dbReference>
<dbReference type="PANTHER" id="PTHR10443">
    <property type="entry name" value="MICROSOMAL DIPEPTIDASE"/>
    <property type="match status" value="1"/>
</dbReference>
<dbReference type="InterPro" id="IPR008257">
    <property type="entry name" value="Pept_M19"/>
</dbReference>
<dbReference type="PROSITE" id="PS51365">
    <property type="entry name" value="RENAL_DIPEPTIDASE_2"/>
    <property type="match status" value="1"/>
</dbReference>
<dbReference type="SUPFAM" id="SSF51556">
    <property type="entry name" value="Metallo-dependent hydrolases"/>
    <property type="match status" value="1"/>
</dbReference>
<dbReference type="InterPro" id="IPR032466">
    <property type="entry name" value="Metal_Hydrolase"/>
</dbReference>
<dbReference type="RefSeq" id="WP_113658108.1">
    <property type="nucleotide sequence ID" value="NZ_KZ845664.1"/>
</dbReference>
<dbReference type="EMBL" id="QJKK01000002">
    <property type="protein sequence ID" value="RAL26424.1"/>
    <property type="molecule type" value="Genomic_DNA"/>
</dbReference>
<keyword evidence="2" id="KW-1185">Reference proteome</keyword>
<dbReference type="CDD" id="cd01301">
    <property type="entry name" value="rDP_like"/>
    <property type="match status" value="1"/>
</dbReference>
<reference evidence="1 2" key="1">
    <citation type="submission" date="2018-06" db="EMBL/GenBank/DDBJ databases">
        <title>Thermoflavimicrobium daqus sp. nov., a thermophilic microbe isolated from Moutai-flavour Daqu.</title>
        <authorList>
            <person name="Wang X."/>
            <person name="Zhou H."/>
        </authorList>
    </citation>
    <scope>NUCLEOTIDE SEQUENCE [LARGE SCALE GENOMIC DNA]</scope>
    <source>
        <strain evidence="1 2">FBKL4.011</strain>
    </source>
</reference>
<dbReference type="GO" id="GO:0070573">
    <property type="term" value="F:metallodipeptidase activity"/>
    <property type="evidence" value="ECO:0007669"/>
    <property type="project" value="InterPro"/>
</dbReference>
<sequence>MNRADQIHQEAHVIDAHFDLLMDVEMQRGYGKRKVIETTYLPRFKQGGVHTIVAAVYIDSQFVPEMSLRKALSQIQALYAELDESPHQIKLCRSTDDLKQARQEGKVGFILSLEGAEPLYQDIHLLRIFYELGLRKLGLVWSRRNEAGDGSDFVQRQTRKEGGLTVFGEALVKKAEELGIVVDVTHLNDEGFWDVLRIAQKPVIASHSNCRQLCDTMRNLSNEQIKAIAQTGGVVGINATSFVVADHDTEAHIDRLIDHIDYIKQLVGVQHIALGLDLCEDFMKYIAPETLARIPRLPFDVIKGHAMVPLITQGLYQRGYQEEDIKQILGENLLRVYQEVWK</sequence>
<accession>A0A364K805</accession>
<dbReference type="AlphaFoldDB" id="A0A364K805"/>
<dbReference type="InterPro" id="IPR000180">
    <property type="entry name" value="Dipep_AS"/>
</dbReference>
<protein>
    <submittedName>
        <fullName evidence="1">Membrane dipeptidase</fullName>
    </submittedName>
</protein>
<dbReference type="OrthoDB" id="9804920at2"/>
<dbReference type="Pfam" id="PF01244">
    <property type="entry name" value="Peptidase_M19"/>
    <property type="match status" value="1"/>
</dbReference>
<evidence type="ECO:0000313" key="1">
    <source>
        <dbReference type="EMBL" id="RAL26424.1"/>
    </source>
</evidence>
<comment type="caution">
    <text evidence="1">The sequence shown here is derived from an EMBL/GenBank/DDBJ whole genome shotgun (WGS) entry which is preliminary data.</text>
</comment>
<gene>
    <name evidence="1" type="ORF">DL897_05385</name>
</gene>
<name>A0A364K805_9BACL</name>